<keyword evidence="4 7" id="KW-0689">Ribosomal protein</keyword>
<organism evidence="9">
    <name type="scientific">Monomastix sp. (strain OKE-1)</name>
    <dbReference type="NCBI Taxonomy" id="141716"/>
    <lineage>
        <taxon>Eukaryota</taxon>
        <taxon>Viridiplantae</taxon>
        <taxon>Chlorophyta</taxon>
        <taxon>Mamiellophyceae</taxon>
        <taxon>Monomastigales</taxon>
        <taxon>Monomastigaceae</taxon>
        <taxon>Monomastix</taxon>
    </lineage>
</organism>
<sequence>MKQTQIDYKDVAYLRRFITEQGKILSRRFTGLKAKQQRELTKAVKQARILGLLGFGPSTKTR</sequence>
<dbReference type="GO" id="GO:0005840">
    <property type="term" value="C:ribosome"/>
    <property type="evidence" value="ECO:0007669"/>
    <property type="project" value="UniProtKB-KW"/>
</dbReference>
<comment type="subunit">
    <text evidence="2 7">Part of the 30S ribosomal subunit.</text>
</comment>
<dbReference type="RefSeq" id="YP_002601063.1">
    <property type="nucleotide sequence ID" value="NC_012101.1"/>
</dbReference>
<dbReference type="GO" id="GO:0003735">
    <property type="term" value="F:structural constituent of ribosome"/>
    <property type="evidence" value="ECO:0007669"/>
    <property type="project" value="InterPro"/>
</dbReference>
<accession>C0JWQ8</accession>
<dbReference type="AlphaFoldDB" id="C0JWQ8"/>
<proteinExistence type="inferred from homology"/>
<dbReference type="InterPro" id="IPR001648">
    <property type="entry name" value="Ribosomal_bS18"/>
</dbReference>
<evidence type="ECO:0000313" key="9">
    <source>
        <dbReference type="EMBL" id="ACK36914.1"/>
    </source>
</evidence>
<evidence type="ECO:0000256" key="8">
    <source>
        <dbReference type="RuleBase" id="RU003910"/>
    </source>
</evidence>
<keyword evidence="5 7" id="KW-0687">Ribonucleoprotein</keyword>
<dbReference type="GO" id="GO:0070181">
    <property type="term" value="F:small ribosomal subunit rRNA binding"/>
    <property type="evidence" value="ECO:0007669"/>
    <property type="project" value="TreeGrafter"/>
</dbReference>
<dbReference type="HAMAP" id="MF_00270">
    <property type="entry name" value="Ribosomal_bS18"/>
    <property type="match status" value="1"/>
</dbReference>
<dbReference type="PRINTS" id="PR00974">
    <property type="entry name" value="RIBOSOMALS18"/>
</dbReference>
<dbReference type="Gene3D" id="4.10.640.10">
    <property type="entry name" value="Ribosomal protein S18"/>
    <property type="match status" value="1"/>
</dbReference>
<evidence type="ECO:0000256" key="5">
    <source>
        <dbReference type="ARBA" id="ARBA00023274"/>
    </source>
</evidence>
<dbReference type="SUPFAM" id="SSF46911">
    <property type="entry name" value="Ribosomal protein S18"/>
    <property type="match status" value="1"/>
</dbReference>
<geneLocation type="chloroplast" evidence="9"/>
<evidence type="ECO:0000256" key="6">
    <source>
        <dbReference type="ARBA" id="ARBA00035266"/>
    </source>
</evidence>
<keyword evidence="9" id="KW-0934">Plastid</keyword>
<evidence type="ECO:0000256" key="3">
    <source>
        <dbReference type="ARBA" id="ARBA00022884"/>
    </source>
</evidence>
<evidence type="ECO:0000256" key="1">
    <source>
        <dbReference type="ARBA" id="ARBA00005589"/>
    </source>
</evidence>
<evidence type="ECO:0000256" key="4">
    <source>
        <dbReference type="ARBA" id="ARBA00022980"/>
    </source>
</evidence>
<dbReference type="Pfam" id="PF01084">
    <property type="entry name" value="Ribosomal_S18"/>
    <property type="match status" value="1"/>
</dbReference>
<evidence type="ECO:0000256" key="7">
    <source>
        <dbReference type="HAMAP-Rule" id="MF_00270"/>
    </source>
</evidence>
<comment type="similarity">
    <text evidence="1 7 8">Belongs to the bacterial ribosomal protein bS18 family.</text>
</comment>
<protein>
    <recommendedName>
        <fullName evidence="6 7">Small ribosomal subunit protein bS18c</fullName>
    </recommendedName>
</protein>
<evidence type="ECO:0000256" key="2">
    <source>
        <dbReference type="ARBA" id="ARBA00011458"/>
    </source>
</evidence>
<name>C0JWQ8_MONSK</name>
<dbReference type="GO" id="GO:0009507">
    <property type="term" value="C:chloroplast"/>
    <property type="evidence" value="ECO:0007669"/>
    <property type="project" value="UniProtKB-SubCell"/>
</dbReference>
<reference evidence="9" key="1">
    <citation type="journal article" date="2006" name="BMC Biol.">
        <title>The complete chloroplast DNA sequence of the green alga Oltmannsiellopsis viridis reveals a distinctive quadripartite architecture in the chloroplast genome of early diverging ulvophytes.</title>
        <authorList>
            <person name="Pombert J.F."/>
            <person name="Lemieux C."/>
            <person name="Turmel M."/>
        </authorList>
    </citation>
    <scope>NUCLEOTIDE SEQUENCE</scope>
</reference>
<dbReference type="GeneID" id="7441074"/>
<dbReference type="PANTHER" id="PTHR13479:SF40">
    <property type="entry name" value="SMALL RIBOSOMAL SUBUNIT PROTEIN BS18M"/>
    <property type="match status" value="1"/>
</dbReference>
<dbReference type="GO" id="GO:0006412">
    <property type="term" value="P:translation"/>
    <property type="evidence" value="ECO:0007669"/>
    <property type="project" value="UniProtKB-UniRule"/>
</dbReference>
<keyword evidence="7" id="KW-0699">rRNA-binding</keyword>
<dbReference type="EMBL" id="FJ493497">
    <property type="protein sequence ID" value="ACK36914.1"/>
    <property type="molecule type" value="Genomic_DNA"/>
</dbReference>
<dbReference type="PANTHER" id="PTHR13479">
    <property type="entry name" value="30S RIBOSOMAL PROTEIN S18"/>
    <property type="match status" value="1"/>
</dbReference>
<dbReference type="InterPro" id="IPR036870">
    <property type="entry name" value="Ribosomal_bS18_sf"/>
</dbReference>
<reference evidence="9" key="2">
    <citation type="journal article" date="2009" name="Mol. Biol. Evol.">
        <title>The chloroplast genomes of the green algae Pyramimonas, Monomastix, and Pycnococcus shed new light on the evolutionary history of prasinophytes and the origin of the secondary chloroplasts of euglenids.</title>
        <authorList>
            <person name="Turmel M."/>
            <person name="Gagnon M.C."/>
            <person name="O'Kelly C.J."/>
            <person name="Otis C."/>
            <person name="Lemieux C."/>
        </authorList>
    </citation>
    <scope>NUCLEOTIDE SEQUENCE</scope>
</reference>
<gene>
    <name evidence="7 9" type="primary">rps18</name>
</gene>
<keyword evidence="9" id="KW-0150">Chloroplast</keyword>
<dbReference type="GO" id="GO:1990904">
    <property type="term" value="C:ribonucleoprotein complex"/>
    <property type="evidence" value="ECO:0007669"/>
    <property type="project" value="UniProtKB-KW"/>
</dbReference>
<comment type="subcellular location">
    <subcellularLocation>
        <location evidence="7">Plastid</location>
        <location evidence="7">Chloroplast</location>
    </subcellularLocation>
</comment>
<keyword evidence="3 7" id="KW-0694">RNA-binding</keyword>
<dbReference type="NCBIfam" id="TIGR00165">
    <property type="entry name" value="S18"/>
    <property type="match status" value="1"/>
</dbReference>